<feature type="domain" description="ABC transporter" evidence="7">
    <location>
        <begin position="326"/>
        <end position="540"/>
    </location>
</feature>
<dbReference type="EMBL" id="BSDR01000001">
    <property type="protein sequence ID" value="GLI36417.1"/>
    <property type="molecule type" value="Genomic_DNA"/>
</dbReference>
<evidence type="ECO:0000256" key="3">
    <source>
        <dbReference type="ARBA" id="ARBA00022840"/>
    </source>
</evidence>
<keyword evidence="3 8" id="KW-0067">ATP-binding</keyword>
<dbReference type="InterPro" id="IPR051309">
    <property type="entry name" value="ABCF_ATPase"/>
</dbReference>
<dbReference type="Gene3D" id="3.40.50.300">
    <property type="entry name" value="P-loop containing nucleotide triphosphate hydrolases"/>
    <property type="match status" value="2"/>
</dbReference>
<protein>
    <submittedName>
        <fullName evidence="8">ABC transporter ATP-binding protein</fullName>
    </submittedName>
</protein>
<evidence type="ECO:0000256" key="5">
    <source>
        <dbReference type="ARBA" id="ARBA00061478"/>
    </source>
</evidence>
<dbReference type="SMART" id="SM00382">
    <property type="entry name" value="AAA"/>
    <property type="match status" value="2"/>
</dbReference>
<evidence type="ECO:0000256" key="1">
    <source>
        <dbReference type="ARBA" id="ARBA00022737"/>
    </source>
</evidence>
<dbReference type="InterPro" id="IPR003593">
    <property type="entry name" value="AAA+_ATPase"/>
</dbReference>
<dbReference type="Pfam" id="PF16326">
    <property type="entry name" value="ABC_tran_CTD"/>
    <property type="match status" value="1"/>
</dbReference>
<proteinExistence type="inferred from homology"/>
<keyword evidence="9" id="KW-1185">Reference proteome</keyword>
<dbReference type="GO" id="GO:0003677">
    <property type="term" value="F:DNA binding"/>
    <property type="evidence" value="ECO:0007669"/>
    <property type="project" value="InterPro"/>
</dbReference>
<dbReference type="PANTHER" id="PTHR42855:SF2">
    <property type="entry name" value="DRUG RESISTANCE ABC TRANSPORTER,ATP-BINDING PROTEIN"/>
    <property type="match status" value="1"/>
</dbReference>
<evidence type="ECO:0000313" key="8">
    <source>
        <dbReference type="EMBL" id="GLI36417.1"/>
    </source>
</evidence>
<dbReference type="Pfam" id="PF12848">
    <property type="entry name" value="ABC_tran_Xtn"/>
    <property type="match status" value="1"/>
</dbReference>
<dbReference type="InterPro" id="IPR032781">
    <property type="entry name" value="ABC_tran_Xtn"/>
</dbReference>
<dbReference type="Proteomes" id="UP001144372">
    <property type="component" value="Unassembled WGS sequence"/>
</dbReference>
<dbReference type="AlphaFoldDB" id="A0A9W6L9D8"/>
<feature type="compositionally biased region" description="Polar residues" evidence="6">
    <location>
        <begin position="542"/>
        <end position="562"/>
    </location>
</feature>
<dbReference type="InterPro" id="IPR027417">
    <property type="entry name" value="P-loop_NTPase"/>
</dbReference>
<dbReference type="GO" id="GO:0005524">
    <property type="term" value="F:ATP binding"/>
    <property type="evidence" value="ECO:0007669"/>
    <property type="project" value="UniProtKB-KW"/>
</dbReference>
<sequence>MITVQKVSKFLGKKELFEEVSFHIHPGEKIGLIGHNGAGKSTLFNIILGETEPDSGTVIKSKNLRLGHLPQQWAPLEGKTVLAHAMDIHGELHTLRAELHSIQHSLEAERDSEKMKSLALQQTRILEQMEHLGGYDLEARAQKILAGLGFKKDQLQLSVSALSGGWVMRLELARLLLAEPDLLLLDEPTNHLDLSSLLWLEQYLQNTSSAMMIISHDRTFLNSIVKRILELEGGQLNEYTGNYDDYLKEKSQRQEILQASYRNQQERIRQIERFVERNRVRASGARQAQSRLKMLDKIERIDLPAEQESAIHFTFPAPSRSGKRVLELSNVHKSYGEHTVYEGIDLVIERGDRVAFIGENGAGKSTLLKMLAGVEEPTAGRRIVGHQALLGYYAQYQWEQLQPDWTVLEEASSVSGDMPQSQLRSLLGAFLFRGEDVLKRVSVLSGGEKARLILCKLLLQRPNVLLLDEPTNHLDIPSRDVLERALAEFPGTICFISHDRHFINALTNKVLAVDSGKIHLFPGNYNDFHNIWKKRLEENETASSGTSDSAETISPATSSVKSTQERKRQEAEWRNELHRRKKPLQEQLEKVENTLEKAQKQLDHLNALLADPSTYQDGNRIQEVQKEYQESRRQVQRLTEQWEEHALALEELEKNFQREKSN</sequence>
<dbReference type="Pfam" id="PF00005">
    <property type="entry name" value="ABC_tran"/>
    <property type="match status" value="2"/>
</dbReference>
<evidence type="ECO:0000256" key="4">
    <source>
        <dbReference type="ARBA" id="ARBA00049360"/>
    </source>
</evidence>
<dbReference type="FunFam" id="3.40.50.300:FF:000309">
    <property type="entry name" value="ABC transporter ATP-binding protein"/>
    <property type="match status" value="1"/>
</dbReference>
<dbReference type="SUPFAM" id="SSF52540">
    <property type="entry name" value="P-loop containing nucleoside triphosphate hydrolases"/>
    <property type="match status" value="2"/>
</dbReference>
<evidence type="ECO:0000259" key="7">
    <source>
        <dbReference type="PROSITE" id="PS50893"/>
    </source>
</evidence>
<dbReference type="InterPro" id="IPR003439">
    <property type="entry name" value="ABC_transporter-like_ATP-bd"/>
</dbReference>
<dbReference type="InterPro" id="IPR032524">
    <property type="entry name" value="ABC_tran_C"/>
</dbReference>
<comment type="caution">
    <text evidence="8">The sequence shown here is derived from an EMBL/GenBank/DDBJ whole genome shotgun (WGS) entry which is preliminary data.</text>
</comment>
<dbReference type="RefSeq" id="WP_281796834.1">
    <property type="nucleotide sequence ID" value="NZ_BSDR01000001.1"/>
</dbReference>
<evidence type="ECO:0000256" key="2">
    <source>
        <dbReference type="ARBA" id="ARBA00022741"/>
    </source>
</evidence>
<reference evidence="8" key="1">
    <citation type="submission" date="2022-12" db="EMBL/GenBank/DDBJ databases">
        <title>Reference genome sequencing for broad-spectrum identification of bacterial and archaeal isolates by mass spectrometry.</title>
        <authorList>
            <person name="Sekiguchi Y."/>
            <person name="Tourlousse D.M."/>
        </authorList>
    </citation>
    <scope>NUCLEOTIDE SEQUENCE</scope>
    <source>
        <strain evidence="8">ASRB1</strain>
    </source>
</reference>
<evidence type="ECO:0000313" key="9">
    <source>
        <dbReference type="Proteomes" id="UP001144372"/>
    </source>
</evidence>
<name>A0A9W6L9D8_9BACT</name>
<dbReference type="InterPro" id="IPR017871">
    <property type="entry name" value="ABC_transporter-like_CS"/>
</dbReference>
<dbReference type="PROSITE" id="PS00211">
    <property type="entry name" value="ABC_TRANSPORTER_1"/>
    <property type="match status" value="1"/>
</dbReference>
<comment type="similarity">
    <text evidence="5">Belongs to the ABC transporter superfamily. ABCF family. Uup subfamily.</text>
</comment>
<feature type="compositionally biased region" description="Basic and acidic residues" evidence="6">
    <location>
        <begin position="563"/>
        <end position="576"/>
    </location>
</feature>
<organism evidence="8 9">
    <name type="scientific">Desulforhabdus amnigena</name>
    <dbReference type="NCBI Taxonomy" id="40218"/>
    <lineage>
        <taxon>Bacteria</taxon>
        <taxon>Pseudomonadati</taxon>
        <taxon>Thermodesulfobacteriota</taxon>
        <taxon>Syntrophobacteria</taxon>
        <taxon>Syntrophobacterales</taxon>
        <taxon>Syntrophobacteraceae</taxon>
        <taxon>Desulforhabdus</taxon>
    </lineage>
</organism>
<feature type="domain" description="ABC transporter" evidence="7">
    <location>
        <begin position="2"/>
        <end position="258"/>
    </location>
</feature>
<dbReference type="InterPro" id="IPR037118">
    <property type="entry name" value="Val-tRNA_synth_C_sf"/>
</dbReference>
<dbReference type="PANTHER" id="PTHR42855">
    <property type="entry name" value="ABC TRANSPORTER ATP-BINDING SUBUNIT"/>
    <property type="match status" value="1"/>
</dbReference>
<keyword evidence="1" id="KW-0677">Repeat</keyword>
<dbReference type="PROSITE" id="PS50893">
    <property type="entry name" value="ABC_TRANSPORTER_2"/>
    <property type="match status" value="2"/>
</dbReference>
<comment type="catalytic activity">
    <reaction evidence="4">
        <text>ATP + H2O = ADP + phosphate + H(+)</text>
        <dbReference type="Rhea" id="RHEA:13065"/>
        <dbReference type="ChEBI" id="CHEBI:15377"/>
        <dbReference type="ChEBI" id="CHEBI:15378"/>
        <dbReference type="ChEBI" id="CHEBI:30616"/>
        <dbReference type="ChEBI" id="CHEBI:43474"/>
        <dbReference type="ChEBI" id="CHEBI:456216"/>
    </reaction>
</comment>
<dbReference type="GO" id="GO:0016887">
    <property type="term" value="F:ATP hydrolysis activity"/>
    <property type="evidence" value="ECO:0007669"/>
    <property type="project" value="InterPro"/>
</dbReference>
<accession>A0A9W6L9D8</accession>
<evidence type="ECO:0000256" key="6">
    <source>
        <dbReference type="SAM" id="MobiDB-lite"/>
    </source>
</evidence>
<dbReference type="CDD" id="cd03221">
    <property type="entry name" value="ABCF_EF-3"/>
    <property type="match status" value="2"/>
</dbReference>
<keyword evidence="2" id="KW-0547">Nucleotide-binding</keyword>
<dbReference type="Gene3D" id="1.10.287.380">
    <property type="entry name" value="Valyl-tRNA synthetase, C-terminal domain"/>
    <property type="match status" value="1"/>
</dbReference>
<gene>
    <name evidence="8" type="ORF">DAMNIGENAA_38500</name>
</gene>
<feature type="region of interest" description="Disordered" evidence="6">
    <location>
        <begin position="542"/>
        <end position="585"/>
    </location>
</feature>
<dbReference type="FunFam" id="3.40.50.300:FF:000011">
    <property type="entry name" value="Putative ABC transporter ATP-binding component"/>
    <property type="match status" value="1"/>
</dbReference>